<feature type="region of interest" description="Disordered" evidence="1">
    <location>
        <begin position="188"/>
        <end position="221"/>
    </location>
</feature>
<dbReference type="AlphaFoldDB" id="A0A1I8P9R5"/>
<dbReference type="InterPro" id="IPR024395">
    <property type="entry name" value="CLASP_N_dom"/>
</dbReference>
<feature type="compositionally biased region" description="Polar residues" evidence="1">
    <location>
        <begin position="359"/>
        <end position="394"/>
    </location>
</feature>
<feature type="compositionally biased region" description="Basic and acidic residues" evidence="1">
    <location>
        <begin position="529"/>
        <end position="538"/>
    </location>
</feature>
<dbReference type="GO" id="GO:0005876">
    <property type="term" value="C:spindle microtubule"/>
    <property type="evidence" value="ECO:0007669"/>
    <property type="project" value="TreeGrafter"/>
</dbReference>
<dbReference type="GO" id="GO:0008017">
    <property type="term" value="F:microtubule binding"/>
    <property type="evidence" value="ECO:0007669"/>
    <property type="project" value="TreeGrafter"/>
</dbReference>
<dbReference type="PANTHER" id="PTHR21567:SF88">
    <property type="entry name" value="TOG DOMAIN-CONTAINING PROTEIN"/>
    <property type="match status" value="1"/>
</dbReference>
<feature type="region of interest" description="Disordered" evidence="1">
    <location>
        <begin position="312"/>
        <end position="397"/>
    </location>
</feature>
<dbReference type="SUPFAM" id="SSF48371">
    <property type="entry name" value="ARM repeat"/>
    <property type="match status" value="1"/>
</dbReference>
<gene>
    <name evidence="3" type="primary">106090777</name>
</gene>
<dbReference type="PANTHER" id="PTHR21567">
    <property type="entry name" value="CLASP"/>
    <property type="match status" value="1"/>
</dbReference>
<feature type="compositionally biased region" description="Low complexity" evidence="1">
    <location>
        <begin position="81"/>
        <end position="100"/>
    </location>
</feature>
<protein>
    <recommendedName>
        <fullName evidence="2">TOG domain-containing protein</fullName>
    </recommendedName>
</protein>
<feature type="compositionally biased region" description="Acidic residues" evidence="1">
    <location>
        <begin position="518"/>
        <end position="528"/>
    </location>
</feature>
<dbReference type="EnsemblMetazoa" id="SCAU006065-RA">
    <property type="protein sequence ID" value="SCAU006065-PA"/>
    <property type="gene ID" value="SCAU006065"/>
</dbReference>
<dbReference type="InterPro" id="IPR016024">
    <property type="entry name" value="ARM-type_fold"/>
</dbReference>
<sequence length="903" mass="101131">MVLPFLTDQYFTNKSKMLDIYNNYPLYNLVPANFFKWDDNSGYNFHHVFASNPYNYGFSSKKSNVEYPIYSTRRIIPNSCSDSSVDGRSSDSNYTSSGGSIVSTDAPAKANVGSGNGSAAATMADGISGRFTRQTVNSRFPAMDMNSTYRIHKPPTYYPGMGAYAHLQQQQYSMNSTYPKVNYTLNAPHQQASSRRKSHQNNYPMQQQQQSPPYYYMNNNTNRAQHFNHHNQQKSNIINSNNNNNPGSNNCGNQETFKKFENLPTKDSDNLDGTYTICLGSKLSATLHQQHQQLAAASATNGRRFVNVDKTLTQGTKSSQTLNDNNNEHNKADETSPETENQTEEGEPCSPKTPVGSIRSATYSQKSTASAQSSNGSRSLKNEPTTRNTTNEDVQNIGEEVAVLTTPLTTVEATVNGAAEGKEVTSESPTKWRTGEDVLQIEDVADGDTETLVEEDDDVDEKADKLERNGSLASLQSKSESIKTQIGDTPPVLSRAQSTKSLEIKEEIEDNASFVVVDDVEESQDDADEDRKSTRFEENTEDSELVSNNEGDSKPNSATSRPLSSRSRSPTIEEIKALSRRNSMIKSMESLYERPPSKHEFNDNTTETSSQSSAQLNSSIGSTTTIIPPVMVKPQHTPLKQKSKTTHFLKSHRRISPVKQSIKMVQAELYPPTLQRFEKPREALLKTFDQLDSSNWEVVMVGLKNMVRLMRYHPDNLDAQMHMVCIQLAKTVRNLRSQVARAACQAATELFALKSRYLEQECDDLVTALLHRTADTNRFIRADATRALEAMCDNLTPGKILNILTSKGAQHQNALVRTTTAKLLNRLVERLGCDKIYTMPRDHRDKFFVTGANLLLEGSLETRSYAKSLFRLLSEHGNYQRMLLEVIPPRTYRNIEKTLKNIR</sequence>
<dbReference type="VEuPathDB" id="VectorBase:SCAU006065"/>
<keyword evidence="4" id="KW-1185">Reference proteome</keyword>
<dbReference type="InterPro" id="IPR034085">
    <property type="entry name" value="TOG"/>
</dbReference>
<dbReference type="Proteomes" id="UP000095300">
    <property type="component" value="Unassembled WGS sequence"/>
</dbReference>
<feature type="compositionally biased region" description="Polar residues" evidence="1">
    <location>
        <begin position="545"/>
        <end position="559"/>
    </location>
</feature>
<feature type="region of interest" description="Disordered" evidence="1">
    <location>
        <begin position="513"/>
        <end position="623"/>
    </location>
</feature>
<feature type="compositionally biased region" description="Low complexity" evidence="1">
    <location>
        <begin position="200"/>
        <end position="220"/>
    </location>
</feature>
<dbReference type="SMART" id="SM01349">
    <property type="entry name" value="TOG"/>
    <property type="match status" value="1"/>
</dbReference>
<evidence type="ECO:0000313" key="3">
    <source>
        <dbReference type="EnsemblMetazoa" id="SCAU006065-PA"/>
    </source>
</evidence>
<accession>A0A1I8P9R5</accession>
<dbReference type="OrthoDB" id="63891at2759"/>
<feature type="region of interest" description="Disordered" evidence="1">
    <location>
        <begin position="235"/>
        <end position="255"/>
    </location>
</feature>
<feature type="region of interest" description="Disordered" evidence="1">
    <location>
        <begin position="81"/>
        <end position="114"/>
    </location>
</feature>
<dbReference type="GO" id="GO:0045180">
    <property type="term" value="C:basal cortex"/>
    <property type="evidence" value="ECO:0007669"/>
    <property type="project" value="TreeGrafter"/>
</dbReference>
<evidence type="ECO:0000313" key="4">
    <source>
        <dbReference type="Proteomes" id="UP000095300"/>
    </source>
</evidence>
<evidence type="ECO:0000256" key="1">
    <source>
        <dbReference type="SAM" id="MobiDB-lite"/>
    </source>
</evidence>
<proteinExistence type="predicted"/>
<feature type="compositionally biased region" description="Acidic residues" evidence="1">
    <location>
        <begin position="447"/>
        <end position="461"/>
    </location>
</feature>
<dbReference type="GO" id="GO:0090307">
    <property type="term" value="P:mitotic spindle assembly"/>
    <property type="evidence" value="ECO:0007669"/>
    <property type="project" value="TreeGrafter"/>
</dbReference>
<feature type="compositionally biased region" description="Low complexity" evidence="1">
    <location>
        <begin position="560"/>
        <end position="570"/>
    </location>
</feature>
<dbReference type="GO" id="GO:0072686">
    <property type="term" value="C:mitotic spindle"/>
    <property type="evidence" value="ECO:0007669"/>
    <property type="project" value="TreeGrafter"/>
</dbReference>
<dbReference type="GO" id="GO:0005881">
    <property type="term" value="C:cytoplasmic microtubule"/>
    <property type="evidence" value="ECO:0007669"/>
    <property type="project" value="TreeGrafter"/>
</dbReference>
<feature type="domain" description="TOG" evidence="2">
    <location>
        <begin position="668"/>
        <end position="903"/>
    </location>
</feature>
<feature type="compositionally biased region" description="Polar residues" evidence="1">
    <location>
        <begin position="312"/>
        <end position="325"/>
    </location>
</feature>
<name>A0A1I8P9R5_STOCA</name>
<feature type="compositionally biased region" description="Basic and acidic residues" evidence="1">
    <location>
        <begin position="591"/>
        <end position="602"/>
    </location>
</feature>
<dbReference type="Pfam" id="PF12348">
    <property type="entry name" value="CLASP_N"/>
    <property type="match status" value="1"/>
</dbReference>
<dbReference type="InterPro" id="IPR011989">
    <property type="entry name" value="ARM-like"/>
</dbReference>
<dbReference type="GO" id="GO:0000776">
    <property type="term" value="C:kinetochore"/>
    <property type="evidence" value="ECO:0007669"/>
    <property type="project" value="TreeGrafter"/>
</dbReference>
<feature type="region of interest" description="Disordered" evidence="1">
    <location>
        <begin position="447"/>
        <end position="498"/>
    </location>
</feature>
<dbReference type="GO" id="GO:0040001">
    <property type="term" value="P:establishment of mitotic spindle localization"/>
    <property type="evidence" value="ECO:0007669"/>
    <property type="project" value="TreeGrafter"/>
</dbReference>
<feature type="compositionally biased region" description="Low complexity" evidence="1">
    <location>
        <begin position="609"/>
        <end position="622"/>
    </location>
</feature>
<reference evidence="3" key="1">
    <citation type="submission" date="2020-05" db="UniProtKB">
        <authorList>
            <consortium name="EnsemblMetazoa"/>
        </authorList>
    </citation>
    <scope>IDENTIFICATION</scope>
    <source>
        <strain evidence="3">USDA</strain>
    </source>
</reference>
<feature type="compositionally biased region" description="Acidic residues" evidence="1">
    <location>
        <begin position="335"/>
        <end position="347"/>
    </location>
</feature>
<evidence type="ECO:0000259" key="2">
    <source>
        <dbReference type="SMART" id="SM01349"/>
    </source>
</evidence>
<feature type="compositionally biased region" description="Low complexity" evidence="1">
    <location>
        <begin position="235"/>
        <end position="254"/>
    </location>
</feature>
<dbReference type="GO" id="GO:0005815">
    <property type="term" value="C:microtubule organizing center"/>
    <property type="evidence" value="ECO:0007669"/>
    <property type="project" value="TreeGrafter"/>
</dbReference>
<organism evidence="3 4">
    <name type="scientific">Stomoxys calcitrans</name>
    <name type="common">Stable fly</name>
    <name type="synonym">Conops calcitrans</name>
    <dbReference type="NCBI Taxonomy" id="35570"/>
    <lineage>
        <taxon>Eukaryota</taxon>
        <taxon>Metazoa</taxon>
        <taxon>Ecdysozoa</taxon>
        <taxon>Arthropoda</taxon>
        <taxon>Hexapoda</taxon>
        <taxon>Insecta</taxon>
        <taxon>Pterygota</taxon>
        <taxon>Neoptera</taxon>
        <taxon>Endopterygota</taxon>
        <taxon>Diptera</taxon>
        <taxon>Brachycera</taxon>
        <taxon>Muscomorpha</taxon>
        <taxon>Muscoidea</taxon>
        <taxon>Muscidae</taxon>
        <taxon>Stomoxys</taxon>
    </lineage>
</organism>
<dbReference type="Gene3D" id="1.25.10.10">
    <property type="entry name" value="Leucine-rich Repeat Variant"/>
    <property type="match status" value="1"/>
</dbReference>
<feature type="compositionally biased region" description="Polar residues" evidence="1">
    <location>
        <begin position="471"/>
        <end position="487"/>
    </location>
</feature>